<accession>A0ABU5QLM6</accession>
<sequence>MKLQNGHIIIPSEVVQEVLEKEVQINWVFYNERNTLLIAGKSKLFFEKLHKTDWQTLKDKNLKGDKSLFIRAILIDNNLDDSDRELDFEIKNSGIISINL</sequence>
<keyword evidence="2" id="KW-1185">Reference proteome</keyword>
<evidence type="ECO:0000313" key="1">
    <source>
        <dbReference type="EMBL" id="MEA5257971.1"/>
    </source>
</evidence>
<dbReference type="RefSeq" id="WP_323248720.1">
    <property type="nucleotide sequence ID" value="NZ_JAYFUL010000011.1"/>
</dbReference>
<dbReference type="EMBL" id="JAYFUL010000011">
    <property type="protein sequence ID" value="MEA5257971.1"/>
    <property type="molecule type" value="Genomic_DNA"/>
</dbReference>
<evidence type="ECO:0000313" key="2">
    <source>
        <dbReference type="Proteomes" id="UP001304671"/>
    </source>
</evidence>
<organism evidence="1 2">
    <name type="scientific">Arcicella aquatica</name>
    <dbReference type="NCBI Taxonomy" id="217141"/>
    <lineage>
        <taxon>Bacteria</taxon>
        <taxon>Pseudomonadati</taxon>
        <taxon>Bacteroidota</taxon>
        <taxon>Cytophagia</taxon>
        <taxon>Cytophagales</taxon>
        <taxon>Flectobacillaceae</taxon>
        <taxon>Arcicella</taxon>
    </lineage>
</organism>
<comment type="caution">
    <text evidence="1">The sequence shown here is derived from an EMBL/GenBank/DDBJ whole genome shotgun (WGS) entry which is preliminary data.</text>
</comment>
<protein>
    <submittedName>
        <fullName evidence="1">Uncharacterized protein</fullName>
    </submittedName>
</protein>
<gene>
    <name evidence="1" type="ORF">VB264_09250</name>
</gene>
<dbReference type="Proteomes" id="UP001304671">
    <property type="component" value="Unassembled WGS sequence"/>
</dbReference>
<name>A0ABU5QLM6_9BACT</name>
<proteinExistence type="predicted"/>
<reference evidence="1 2" key="1">
    <citation type="submission" date="2023-12" db="EMBL/GenBank/DDBJ databases">
        <title>Novel species of the genus Arcicella isolated from rivers.</title>
        <authorList>
            <person name="Lu H."/>
        </authorList>
    </citation>
    <scope>NUCLEOTIDE SEQUENCE [LARGE SCALE GENOMIC DNA]</scope>
    <source>
        <strain evidence="1 2">LMG 21963</strain>
    </source>
</reference>